<dbReference type="Gene3D" id="3.90.550.10">
    <property type="entry name" value="Spore Coat Polysaccharide Biosynthesis Protein SpsA, Chain A"/>
    <property type="match status" value="1"/>
</dbReference>
<dbReference type="GO" id="GO:0016757">
    <property type="term" value="F:glycosyltransferase activity"/>
    <property type="evidence" value="ECO:0007669"/>
    <property type="project" value="UniProtKB-KW"/>
</dbReference>
<dbReference type="InterPro" id="IPR001173">
    <property type="entry name" value="Glyco_trans_2-like"/>
</dbReference>
<dbReference type="EMBL" id="AWOR01000068">
    <property type="protein sequence ID" value="KGH26553.1"/>
    <property type="molecule type" value="Genomic_DNA"/>
</dbReference>
<evidence type="ECO:0000259" key="4">
    <source>
        <dbReference type="Pfam" id="PF00535"/>
    </source>
</evidence>
<comment type="similarity">
    <text evidence="1">Belongs to the glycosyltransferase 2 family.</text>
</comment>
<feature type="domain" description="Glycosyltransferase 2-like" evidence="4">
    <location>
        <begin position="3"/>
        <end position="147"/>
    </location>
</feature>
<protein>
    <recommendedName>
        <fullName evidence="4">Glycosyltransferase 2-like domain-containing protein</fullName>
    </recommendedName>
</protein>
<dbReference type="Pfam" id="PF00535">
    <property type="entry name" value="Glycos_transf_2"/>
    <property type="match status" value="1"/>
</dbReference>
<dbReference type="Proteomes" id="UP000029553">
    <property type="component" value="Unassembled WGS sequence"/>
</dbReference>
<dbReference type="InterPro" id="IPR029044">
    <property type="entry name" value="Nucleotide-diphossugar_trans"/>
</dbReference>
<name>A0A096FA21_COMTE</name>
<dbReference type="PANTHER" id="PTHR43179:SF12">
    <property type="entry name" value="GALACTOFURANOSYLTRANSFERASE GLFT2"/>
    <property type="match status" value="1"/>
</dbReference>
<dbReference type="SUPFAM" id="SSF53448">
    <property type="entry name" value="Nucleotide-diphospho-sugar transferases"/>
    <property type="match status" value="1"/>
</dbReference>
<evidence type="ECO:0000256" key="3">
    <source>
        <dbReference type="ARBA" id="ARBA00022679"/>
    </source>
</evidence>
<keyword evidence="3" id="KW-0808">Transferase</keyword>
<accession>A0A096FA21</accession>
<sequence>MVLQALLNQSHATNITYEILVVDSYSGLETMTVIDEISSEKVRYLNILENSISSKRNFGINNSFGKYIAFLDDDCVPEAEWLRNFFSFAEEHANEKVLLCGGVYFDEDLVARSNYYRYRNGRHFKSDKGTVLSYKNIVTMNMFVRRDLLLDEGVYFDDSFKGYGYEDIDFGLQLSNKGIGLITCDSDILHLELKGSLRKFCKKFYHCSKDGMRVFYGKNKIDASLGETSLLESESANIKIRIMLGVLDSYIPKLVLKFCELTDGLSYCYVENLYKLVLAAAYRDGKRNRYKNILNTTNVNKTGWYD</sequence>
<organism evidence="5 6">
    <name type="scientific">Comamonas testosteroni</name>
    <name type="common">Pseudomonas testosteroni</name>
    <dbReference type="NCBI Taxonomy" id="285"/>
    <lineage>
        <taxon>Bacteria</taxon>
        <taxon>Pseudomonadati</taxon>
        <taxon>Pseudomonadota</taxon>
        <taxon>Betaproteobacteria</taxon>
        <taxon>Burkholderiales</taxon>
        <taxon>Comamonadaceae</taxon>
        <taxon>Comamonas</taxon>
    </lineage>
</organism>
<evidence type="ECO:0000256" key="1">
    <source>
        <dbReference type="ARBA" id="ARBA00006739"/>
    </source>
</evidence>
<comment type="caution">
    <text evidence="5">The sequence shown here is derived from an EMBL/GenBank/DDBJ whole genome shotgun (WGS) entry which is preliminary data.</text>
</comment>
<gene>
    <name evidence="5" type="ORF">P353_20535</name>
</gene>
<evidence type="ECO:0000313" key="5">
    <source>
        <dbReference type="EMBL" id="KGH26553.1"/>
    </source>
</evidence>
<dbReference type="AlphaFoldDB" id="A0A096FA21"/>
<evidence type="ECO:0000313" key="6">
    <source>
        <dbReference type="Proteomes" id="UP000029553"/>
    </source>
</evidence>
<proteinExistence type="inferred from homology"/>
<reference evidence="5 6" key="1">
    <citation type="submission" date="2013-09" db="EMBL/GenBank/DDBJ databases">
        <title>High correlation between genotypes and phenotypes of environmental bacteria Comamonas testosteroni strains.</title>
        <authorList>
            <person name="Liu L."/>
            <person name="Zhu W."/>
            <person name="Xia X."/>
            <person name="Xu B."/>
            <person name="Luo M."/>
            <person name="Wang G."/>
        </authorList>
    </citation>
    <scope>NUCLEOTIDE SEQUENCE [LARGE SCALE GENOMIC DNA]</scope>
    <source>
        <strain evidence="5 6">JL40</strain>
    </source>
</reference>
<dbReference type="PANTHER" id="PTHR43179">
    <property type="entry name" value="RHAMNOSYLTRANSFERASE WBBL"/>
    <property type="match status" value="1"/>
</dbReference>
<keyword evidence="2" id="KW-0328">Glycosyltransferase</keyword>
<evidence type="ECO:0000256" key="2">
    <source>
        <dbReference type="ARBA" id="ARBA00022676"/>
    </source>
</evidence>